<gene>
    <name evidence="9" type="ORF">BP5796_13223</name>
</gene>
<dbReference type="Gene3D" id="4.10.240.10">
    <property type="entry name" value="Zn(2)-C6 fungal-type DNA-binding domain"/>
    <property type="match status" value="1"/>
</dbReference>
<dbReference type="GO" id="GO:0000978">
    <property type="term" value="F:RNA polymerase II cis-regulatory region sequence-specific DNA binding"/>
    <property type="evidence" value="ECO:0007669"/>
    <property type="project" value="TreeGrafter"/>
</dbReference>
<dbReference type="SUPFAM" id="SSF57701">
    <property type="entry name" value="Zn2/Cys6 DNA-binding domain"/>
    <property type="match status" value="1"/>
</dbReference>
<dbReference type="OrthoDB" id="655030at2759"/>
<evidence type="ECO:0000259" key="8">
    <source>
        <dbReference type="PROSITE" id="PS50048"/>
    </source>
</evidence>
<dbReference type="InterPro" id="IPR040841">
    <property type="entry name" value="Luciferase_dom"/>
</dbReference>
<evidence type="ECO:0000256" key="7">
    <source>
        <dbReference type="SAM" id="MobiDB-lite"/>
    </source>
</evidence>
<evidence type="ECO:0000256" key="3">
    <source>
        <dbReference type="ARBA" id="ARBA00023015"/>
    </source>
</evidence>
<dbReference type="PANTHER" id="PTHR31944:SF129">
    <property type="entry name" value="ASPYRIDONES CLUSTER REGULATOR APDR-RELATED"/>
    <property type="match status" value="1"/>
</dbReference>
<proteinExistence type="predicted"/>
<dbReference type="EMBL" id="PDLN01000028">
    <property type="protein sequence ID" value="RDW56401.1"/>
    <property type="molecule type" value="Genomic_DNA"/>
</dbReference>
<dbReference type="Proteomes" id="UP000256328">
    <property type="component" value="Unassembled WGS sequence"/>
</dbReference>
<dbReference type="AlphaFoldDB" id="A0A3D8Q3C6"/>
<sequence length="905" mass="101518">MSSAGEPPRKRRRPPLSCEQCRKRKVKCDRKEPCTPCKRFNNMPCTYTVDGRVNAQRMRGQISRQALSTTPLPSTADSDNQHSSLLTLTVPASHPATSNSPDGTRHPRAPSPNPLEFDSVEELKDRILTLQRMLSDALSNGTASESTPSLSSAKRPVPAPSRHKDGSLVKNRFVSSSQWMSFYNEFDTITQYGYSPPTPEIHLLITKCKEIGRLSKAQRPVRFPHLPDFADLVPANDLSDILVHHYLRTFESVYRVLHIPSFREEYNQYKQKPRTATNEFVMKLLLVMAIGTTFYKESHISLSELRTSAISWINAVQEWLAASSEKRLLNINGIQIRCLLLLARPTSAIEGEMLWGSAGYLLRLAMQIGLHRDPKHFNKLSVLEAEVRRRLWTTVLEINLQSSLDSGMPALITLKEFDTGIPSNIDDSDILESLKTHPQSKSISVYTQSSFQIILRKSISLRLEILQVVNDFNREPSYDDVLRISQELTNICHSYKFLEAEISSGDSTSCSTSTFQYNTLDLLIRRFYLPLHRLWCLKARNDPRYYFSRKVLIDTCFAMISYQADPDFLQAITLGRGIFREAIQHPALLICYELISQLEEARTSSSTMRYHRIMREPLHQALHSQIELLTNRIRAGDSNVQGHLFTSMALGQIEAMEACWPIEQGIYDAAKKSLKLTNDILRGRDTFTPQNSVELEQIVTGASPQPADEAFSDTWVLEGVAGYNFWLDDNLTGEAQDLWFSSQSDNTESVFLAGSAAAQGRPAQGHASHPATAAVPGEPAPHARLQGLVRRIAAERPDLFEIQPSHTEGGTADGLYGLKDLPTLNPIARDAAVNHELTHVHPSDNSVYVFLSEPDAKKVTEAGCGQRSAIPVVKGGWIMVYAPRDEAELDLVEEIVRAAAAWIWV</sequence>
<evidence type="ECO:0000313" key="9">
    <source>
        <dbReference type="EMBL" id="RDW56401.1"/>
    </source>
</evidence>
<keyword evidence="10" id="KW-1185">Reference proteome</keyword>
<feature type="compositionally biased region" description="Polar residues" evidence="7">
    <location>
        <begin position="138"/>
        <end position="152"/>
    </location>
</feature>
<evidence type="ECO:0000256" key="6">
    <source>
        <dbReference type="ARBA" id="ARBA00023242"/>
    </source>
</evidence>
<dbReference type="GO" id="GO:0006351">
    <property type="term" value="P:DNA-templated transcription"/>
    <property type="evidence" value="ECO:0007669"/>
    <property type="project" value="InterPro"/>
</dbReference>
<protein>
    <recommendedName>
        <fullName evidence="8">Zn(2)-C6 fungal-type domain-containing protein</fullName>
    </recommendedName>
</protein>
<dbReference type="InterPro" id="IPR036864">
    <property type="entry name" value="Zn2-C6_fun-type_DNA-bd_sf"/>
</dbReference>
<dbReference type="SMART" id="SM00906">
    <property type="entry name" value="Fungal_trans"/>
    <property type="match status" value="1"/>
</dbReference>
<keyword evidence="3" id="KW-0805">Transcription regulation</keyword>
<accession>A0A3D8Q3C6</accession>
<dbReference type="Pfam" id="PF00172">
    <property type="entry name" value="Zn_clus"/>
    <property type="match status" value="1"/>
</dbReference>
<dbReference type="CDD" id="cd00067">
    <property type="entry name" value="GAL4"/>
    <property type="match status" value="1"/>
</dbReference>
<dbReference type="SMART" id="SM00066">
    <property type="entry name" value="GAL4"/>
    <property type="match status" value="1"/>
</dbReference>
<organism evidence="9 10">
    <name type="scientific">Coleophoma crateriformis</name>
    <dbReference type="NCBI Taxonomy" id="565419"/>
    <lineage>
        <taxon>Eukaryota</taxon>
        <taxon>Fungi</taxon>
        <taxon>Dikarya</taxon>
        <taxon>Ascomycota</taxon>
        <taxon>Pezizomycotina</taxon>
        <taxon>Leotiomycetes</taxon>
        <taxon>Helotiales</taxon>
        <taxon>Dermateaceae</taxon>
        <taxon>Coleophoma</taxon>
    </lineage>
</organism>
<dbReference type="InterPro" id="IPR001138">
    <property type="entry name" value="Zn2Cys6_DnaBD"/>
</dbReference>
<dbReference type="Pfam" id="PF04082">
    <property type="entry name" value="Fungal_trans"/>
    <property type="match status" value="1"/>
</dbReference>
<dbReference type="PROSITE" id="PS00463">
    <property type="entry name" value="ZN2_CY6_FUNGAL_1"/>
    <property type="match status" value="1"/>
</dbReference>
<keyword evidence="6" id="KW-0539">Nucleus</keyword>
<dbReference type="PROSITE" id="PS50048">
    <property type="entry name" value="ZN2_CY6_FUNGAL_2"/>
    <property type="match status" value="1"/>
</dbReference>
<dbReference type="CDD" id="cd12148">
    <property type="entry name" value="fungal_TF_MHR"/>
    <property type="match status" value="1"/>
</dbReference>
<dbReference type="InterPro" id="IPR007219">
    <property type="entry name" value="XnlR_reg_dom"/>
</dbReference>
<dbReference type="GO" id="GO:0001228">
    <property type="term" value="F:DNA-binding transcription activator activity, RNA polymerase II-specific"/>
    <property type="evidence" value="ECO:0007669"/>
    <property type="project" value="TreeGrafter"/>
</dbReference>
<feature type="region of interest" description="Disordered" evidence="7">
    <location>
        <begin position="91"/>
        <end position="119"/>
    </location>
</feature>
<dbReference type="Pfam" id="PF17648">
    <property type="entry name" value="Luciferase"/>
    <property type="match status" value="1"/>
</dbReference>
<evidence type="ECO:0000256" key="4">
    <source>
        <dbReference type="ARBA" id="ARBA00023125"/>
    </source>
</evidence>
<keyword evidence="2" id="KW-0862">Zinc</keyword>
<keyword evidence="4" id="KW-0238">DNA-binding</keyword>
<comment type="caution">
    <text evidence="9">The sequence shown here is derived from an EMBL/GenBank/DDBJ whole genome shotgun (WGS) entry which is preliminary data.</text>
</comment>
<evidence type="ECO:0000256" key="5">
    <source>
        <dbReference type="ARBA" id="ARBA00023163"/>
    </source>
</evidence>
<name>A0A3D8Q3C6_9HELO</name>
<feature type="region of interest" description="Disordered" evidence="7">
    <location>
        <begin position="1"/>
        <end position="22"/>
    </location>
</feature>
<evidence type="ECO:0000256" key="2">
    <source>
        <dbReference type="ARBA" id="ARBA00022833"/>
    </source>
</evidence>
<dbReference type="PANTHER" id="PTHR31944">
    <property type="entry name" value="HEME-RESPONSIVE ZINC FINGER TRANSCRIPTION FACTOR HAP1"/>
    <property type="match status" value="1"/>
</dbReference>
<dbReference type="GO" id="GO:0008270">
    <property type="term" value="F:zinc ion binding"/>
    <property type="evidence" value="ECO:0007669"/>
    <property type="project" value="InterPro"/>
</dbReference>
<keyword evidence="1" id="KW-0479">Metal-binding</keyword>
<feature type="domain" description="Zn(2)-C6 fungal-type" evidence="8">
    <location>
        <begin position="17"/>
        <end position="47"/>
    </location>
</feature>
<dbReference type="InterPro" id="IPR051430">
    <property type="entry name" value="Fungal_TF_Env_Response"/>
</dbReference>
<dbReference type="GO" id="GO:0005634">
    <property type="term" value="C:nucleus"/>
    <property type="evidence" value="ECO:0007669"/>
    <property type="project" value="TreeGrafter"/>
</dbReference>
<keyword evidence="5" id="KW-0804">Transcription</keyword>
<evidence type="ECO:0000256" key="1">
    <source>
        <dbReference type="ARBA" id="ARBA00022723"/>
    </source>
</evidence>
<feature type="region of interest" description="Disordered" evidence="7">
    <location>
        <begin position="138"/>
        <end position="166"/>
    </location>
</feature>
<reference evidence="9 10" key="1">
    <citation type="journal article" date="2018" name="IMA Fungus">
        <title>IMA Genome-F 9: Draft genome sequence of Annulohypoxylon stygium, Aspergillus mulundensis, Berkeleyomyces basicola (syn. Thielaviopsis basicola), Ceratocystis smalleyi, two Cercospora beticola strains, Coleophoma cylindrospora, Fusarium fracticaudum, Phialophora cf. hyalina, and Morchella septimelata.</title>
        <authorList>
            <person name="Wingfield B.D."/>
            <person name="Bills G.F."/>
            <person name="Dong Y."/>
            <person name="Huang W."/>
            <person name="Nel W.J."/>
            <person name="Swalarsk-Parry B.S."/>
            <person name="Vaghefi N."/>
            <person name="Wilken P.M."/>
            <person name="An Z."/>
            <person name="de Beer Z.W."/>
            <person name="De Vos L."/>
            <person name="Chen L."/>
            <person name="Duong T.A."/>
            <person name="Gao Y."/>
            <person name="Hammerbacher A."/>
            <person name="Kikkert J.R."/>
            <person name="Li Y."/>
            <person name="Li H."/>
            <person name="Li K."/>
            <person name="Li Q."/>
            <person name="Liu X."/>
            <person name="Ma X."/>
            <person name="Naidoo K."/>
            <person name="Pethybridge S.J."/>
            <person name="Sun J."/>
            <person name="Steenkamp E.T."/>
            <person name="van der Nest M.A."/>
            <person name="van Wyk S."/>
            <person name="Wingfield M.J."/>
            <person name="Xiong C."/>
            <person name="Yue Q."/>
            <person name="Zhang X."/>
        </authorList>
    </citation>
    <scope>NUCLEOTIDE SEQUENCE [LARGE SCALE GENOMIC DNA]</scope>
    <source>
        <strain evidence="9 10">BP5796</strain>
    </source>
</reference>
<evidence type="ECO:0000313" key="10">
    <source>
        <dbReference type="Proteomes" id="UP000256328"/>
    </source>
</evidence>